<evidence type="ECO:0000256" key="6">
    <source>
        <dbReference type="SAM" id="MobiDB-lite"/>
    </source>
</evidence>
<name>A0AAN6H0L4_9BASI</name>
<evidence type="ECO:0000313" key="7">
    <source>
        <dbReference type="EMBL" id="KAK0557328.1"/>
    </source>
</evidence>
<organism evidence="7 8">
    <name type="scientific">Tilletia horrida</name>
    <dbReference type="NCBI Taxonomy" id="155126"/>
    <lineage>
        <taxon>Eukaryota</taxon>
        <taxon>Fungi</taxon>
        <taxon>Dikarya</taxon>
        <taxon>Basidiomycota</taxon>
        <taxon>Ustilaginomycotina</taxon>
        <taxon>Exobasidiomycetes</taxon>
        <taxon>Tilletiales</taxon>
        <taxon>Tilletiaceae</taxon>
        <taxon>Tilletia</taxon>
    </lineage>
</organism>
<protein>
    <recommendedName>
        <fullName evidence="5">Ribosome biogenesis regulatory protein</fullName>
    </recommendedName>
</protein>
<comment type="subcellular location">
    <subcellularLocation>
        <location evidence="1 5">Nucleus</location>
    </subcellularLocation>
</comment>
<dbReference type="Proteomes" id="UP001176517">
    <property type="component" value="Unassembled WGS sequence"/>
</dbReference>
<keyword evidence="4 5" id="KW-0539">Nucleus</keyword>
<feature type="compositionally biased region" description="Basic residues" evidence="6">
    <location>
        <begin position="180"/>
        <end position="189"/>
    </location>
</feature>
<dbReference type="Pfam" id="PF04939">
    <property type="entry name" value="RRS1"/>
    <property type="match status" value="1"/>
</dbReference>
<feature type="region of interest" description="Disordered" evidence="6">
    <location>
        <begin position="158"/>
        <end position="235"/>
    </location>
</feature>
<feature type="region of interest" description="Disordered" evidence="6">
    <location>
        <begin position="1"/>
        <end position="27"/>
    </location>
</feature>
<comment type="caution">
    <text evidence="7">The sequence shown here is derived from an EMBL/GenBank/DDBJ whole genome shotgun (WGS) entry which is preliminary data.</text>
</comment>
<evidence type="ECO:0000313" key="8">
    <source>
        <dbReference type="Proteomes" id="UP001176517"/>
    </source>
</evidence>
<keyword evidence="8" id="KW-1185">Reference proteome</keyword>
<keyword evidence="3 5" id="KW-0690">Ribosome biogenesis</keyword>
<gene>
    <name evidence="7" type="primary">RRS1</name>
    <name evidence="7" type="ORF">OC846_000547</name>
</gene>
<feature type="compositionally biased region" description="Low complexity" evidence="6">
    <location>
        <begin position="202"/>
        <end position="221"/>
    </location>
</feature>
<dbReference type="AlphaFoldDB" id="A0AAN6H0L4"/>
<comment type="function">
    <text evidence="5">Involved in ribosomal large subunit assembly.</text>
</comment>
<proteinExistence type="inferred from homology"/>
<comment type="similarity">
    <text evidence="2 5">Belongs to the RRS1 family.</text>
</comment>
<reference evidence="7" key="1">
    <citation type="journal article" date="2023" name="PhytoFront">
        <title>Draft Genome Resources of Seven Strains of Tilletia horrida, Causal Agent of Kernel Smut of Rice.</title>
        <authorList>
            <person name="Khanal S."/>
            <person name="Antony Babu S."/>
            <person name="Zhou X.G."/>
        </authorList>
    </citation>
    <scope>NUCLEOTIDE SEQUENCE</scope>
    <source>
        <strain evidence="7">TX6</strain>
    </source>
</reference>
<evidence type="ECO:0000256" key="3">
    <source>
        <dbReference type="ARBA" id="ARBA00022517"/>
    </source>
</evidence>
<evidence type="ECO:0000256" key="4">
    <source>
        <dbReference type="ARBA" id="ARBA00023242"/>
    </source>
</evidence>
<dbReference type="GO" id="GO:0042254">
    <property type="term" value="P:ribosome biogenesis"/>
    <property type="evidence" value="ECO:0007669"/>
    <property type="project" value="UniProtKB-KW"/>
</dbReference>
<dbReference type="GO" id="GO:0005634">
    <property type="term" value="C:nucleus"/>
    <property type="evidence" value="ECO:0007669"/>
    <property type="project" value="UniProtKB-SubCell"/>
</dbReference>
<dbReference type="InterPro" id="IPR007023">
    <property type="entry name" value="Ribosom_reg"/>
</dbReference>
<sequence length="235" mass="25476">MAPTTLVAPNAVGGTSSTANGAGPSSDRLPLELDAGLLSSVDPNPVDEDVFPADPSTSTAALDEHLLSRVQQATQSLFNAVFSLPVTRHIDHGPIVTLPPPLLILPREKPLPAPKPMTKWEKFAKAKGISKRKKDKMIFDDDTQEWVPRWGFKGANKKEEEQWLHPVKANADDDYSPARAAKRARKDRKLKNEGQRQRNLQRAAAANAASGSSSARSSGFSKENGNGTKKSPARR</sequence>
<accession>A0AAN6H0L4</accession>
<evidence type="ECO:0000256" key="5">
    <source>
        <dbReference type="RuleBase" id="RU364132"/>
    </source>
</evidence>
<evidence type="ECO:0000256" key="2">
    <source>
        <dbReference type="ARBA" id="ARBA00010077"/>
    </source>
</evidence>
<dbReference type="EMBL" id="JAPDMZ010000006">
    <property type="protein sequence ID" value="KAK0557328.1"/>
    <property type="molecule type" value="Genomic_DNA"/>
</dbReference>
<evidence type="ECO:0000256" key="1">
    <source>
        <dbReference type="ARBA" id="ARBA00004123"/>
    </source>
</evidence>